<evidence type="ECO:0000256" key="1">
    <source>
        <dbReference type="ARBA" id="ARBA00001947"/>
    </source>
</evidence>
<dbReference type="Gene3D" id="3.40.50.720">
    <property type="entry name" value="NAD(P)-binding Rossmann-like Domain"/>
    <property type="match status" value="1"/>
</dbReference>
<dbReference type="PROSITE" id="PS00059">
    <property type="entry name" value="ADH_ZINC"/>
    <property type="match status" value="1"/>
</dbReference>
<accession>A0A843WC93</accession>
<dbReference type="EMBL" id="NMUH01003945">
    <property type="protein sequence ID" value="MQM07752.1"/>
    <property type="molecule type" value="Genomic_DNA"/>
</dbReference>
<dbReference type="Pfam" id="PF08240">
    <property type="entry name" value="ADH_N"/>
    <property type="match status" value="1"/>
</dbReference>
<comment type="catalytic activity">
    <reaction evidence="7">
        <text>a primary alcohol + NAD(+) = an aldehyde + NADH + H(+)</text>
        <dbReference type="Rhea" id="RHEA:10736"/>
        <dbReference type="ChEBI" id="CHEBI:15378"/>
        <dbReference type="ChEBI" id="CHEBI:15734"/>
        <dbReference type="ChEBI" id="CHEBI:17478"/>
        <dbReference type="ChEBI" id="CHEBI:57540"/>
        <dbReference type="ChEBI" id="CHEBI:57945"/>
        <dbReference type="EC" id="1.1.1.1"/>
    </reaction>
</comment>
<evidence type="ECO:0000313" key="12">
    <source>
        <dbReference type="Proteomes" id="UP000652761"/>
    </source>
</evidence>
<keyword evidence="4 8" id="KW-0862">Zinc</keyword>
<name>A0A843WC93_COLES</name>
<dbReference type="AlphaFoldDB" id="A0A843WC93"/>
<comment type="caution">
    <text evidence="11">The sequence shown here is derived from an EMBL/GenBank/DDBJ whole genome shotgun (WGS) entry which is preliminary data.</text>
</comment>
<dbReference type="Pfam" id="PF00107">
    <property type="entry name" value="ADH_zinc_N"/>
    <property type="match status" value="1"/>
</dbReference>
<dbReference type="GO" id="GO:0051903">
    <property type="term" value="F:S-(hydroxymethyl)glutathione dehydrogenase [NAD(P)+] activity"/>
    <property type="evidence" value="ECO:0007669"/>
    <property type="project" value="TreeGrafter"/>
</dbReference>
<evidence type="ECO:0000313" key="11">
    <source>
        <dbReference type="EMBL" id="MQM07752.1"/>
    </source>
</evidence>
<sequence length="453" mass="48171">MSSTPEMAGKASQIITCKAAVCWGPEEPLKVEEIQVEPPRASELRVRMICASTCHTDILCWNGFPAVSSGADLLPEEPVLVFVMEGLTSLVIFHGFLQALFPRVMGHEGVGVVESVGEGVTGFKEGDTVIPTVLGECGECPNCVSNKTNLCFKHPVLLHGLMPDGTSRMSVRGQPLYHLINCSTFSEYMVVDASFAVKVPPRLQPEHATLFSCGFATGFGAVWKEAKLEEGSTAAVFGLGGVGMGVRVYAHIMSICANVPKIDESPTTQWVQAIAAAKSLGAAKIIGVDVKETRREKAVELGMTDFINPKELDGDGKTTPEAIKEMTGGLGVDYSIECSGAAPLVNQAFQATVPGKGVTIVVGASNEVAISINLLELIIGKMLKGSLYGGIKPQTDIPVLFDKCINEGLPLDGLVTHEVGLGDVNHAYELLKLPECLKVLITFDGAKEYPSRP</sequence>
<keyword evidence="5" id="KW-0560">Oxidoreductase</keyword>
<comment type="similarity">
    <text evidence="8">Belongs to the zinc-containing alcohol dehydrogenase family.</text>
</comment>
<comment type="catalytic activity">
    <reaction evidence="6">
        <text>a secondary alcohol + NAD(+) = a ketone + NADH + H(+)</text>
        <dbReference type="Rhea" id="RHEA:10740"/>
        <dbReference type="ChEBI" id="CHEBI:15378"/>
        <dbReference type="ChEBI" id="CHEBI:17087"/>
        <dbReference type="ChEBI" id="CHEBI:35681"/>
        <dbReference type="ChEBI" id="CHEBI:57540"/>
        <dbReference type="ChEBI" id="CHEBI:57945"/>
        <dbReference type="EC" id="1.1.1.1"/>
    </reaction>
</comment>
<reference evidence="11" key="1">
    <citation type="submission" date="2017-07" db="EMBL/GenBank/DDBJ databases">
        <title>Taro Niue Genome Assembly and Annotation.</title>
        <authorList>
            <person name="Atibalentja N."/>
            <person name="Keating K."/>
            <person name="Fields C.J."/>
        </authorList>
    </citation>
    <scope>NUCLEOTIDE SEQUENCE</scope>
    <source>
        <strain evidence="11">Niue_2</strain>
        <tissue evidence="11">Leaf</tissue>
    </source>
</reference>
<evidence type="ECO:0000256" key="7">
    <source>
        <dbReference type="ARBA" id="ARBA00049243"/>
    </source>
</evidence>
<dbReference type="GO" id="GO:0005829">
    <property type="term" value="C:cytosol"/>
    <property type="evidence" value="ECO:0007669"/>
    <property type="project" value="TreeGrafter"/>
</dbReference>
<keyword evidence="12" id="KW-1185">Reference proteome</keyword>
<keyword evidence="3 8" id="KW-0479">Metal-binding</keyword>
<evidence type="ECO:0000259" key="9">
    <source>
        <dbReference type="Pfam" id="PF00107"/>
    </source>
</evidence>
<dbReference type="PANTHER" id="PTHR43880:SF38">
    <property type="entry name" value="ALCOHOL DEHYDROGENASE-RELATED"/>
    <property type="match status" value="1"/>
</dbReference>
<dbReference type="GO" id="GO:0008270">
    <property type="term" value="F:zinc ion binding"/>
    <property type="evidence" value="ECO:0007669"/>
    <property type="project" value="InterPro"/>
</dbReference>
<evidence type="ECO:0000256" key="4">
    <source>
        <dbReference type="ARBA" id="ARBA00022833"/>
    </source>
</evidence>
<protein>
    <recommendedName>
        <fullName evidence="13">Alcohol dehydrogenase</fullName>
    </recommendedName>
</protein>
<gene>
    <name evidence="11" type="ORF">Taro_040598</name>
</gene>
<dbReference type="Gene3D" id="3.90.180.10">
    <property type="entry name" value="Medium-chain alcohol dehydrogenases, catalytic domain"/>
    <property type="match status" value="2"/>
</dbReference>
<dbReference type="GO" id="GO:0046294">
    <property type="term" value="P:formaldehyde catabolic process"/>
    <property type="evidence" value="ECO:0007669"/>
    <property type="project" value="TreeGrafter"/>
</dbReference>
<comment type="subunit">
    <text evidence="2">Homodimer.</text>
</comment>
<evidence type="ECO:0000259" key="10">
    <source>
        <dbReference type="Pfam" id="PF08240"/>
    </source>
</evidence>
<feature type="domain" description="Alcohol dehydrogenase-like N-terminal" evidence="10">
    <location>
        <begin position="43"/>
        <end position="200"/>
    </location>
</feature>
<dbReference type="PANTHER" id="PTHR43880">
    <property type="entry name" value="ALCOHOL DEHYDROGENASE"/>
    <property type="match status" value="1"/>
</dbReference>
<evidence type="ECO:0000256" key="3">
    <source>
        <dbReference type="ARBA" id="ARBA00022723"/>
    </source>
</evidence>
<evidence type="ECO:0008006" key="13">
    <source>
        <dbReference type="Google" id="ProtNLM"/>
    </source>
</evidence>
<evidence type="ECO:0000256" key="6">
    <source>
        <dbReference type="ARBA" id="ARBA00049164"/>
    </source>
</evidence>
<dbReference type="InterPro" id="IPR013149">
    <property type="entry name" value="ADH-like_C"/>
</dbReference>
<evidence type="ECO:0000256" key="5">
    <source>
        <dbReference type="ARBA" id="ARBA00023002"/>
    </source>
</evidence>
<feature type="domain" description="Alcohol dehydrogenase-like C-terminal" evidence="9">
    <location>
        <begin position="273"/>
        <end position="390"/>
    </location>
</feature>
<dbReference type="InterPro" id="IPR002328">
    <property type="entry name" value="ADH_Zn_CS"/>
</dbReference>
<evidence type="ECO:0000256" key="2">
    <source>
        <dbReference type="ARBA" id="ARBA00011738"/>
    </source>
</evidence>
<dbReference type="OrthoDB" id="781646at2759"/>
<comment type="cofactor">
    <cofactor evidence="1 8">
        <name>Zn(2+)</name>
        <dbReference type="ChEBI" id="CHEBI:29105"/>
    </cofactor>
</comment>
<organism evidence="11 12">
    <name type="scientific">Colocasia esculenta</name>
    <name type="common">Wild taro</name>
    <name type="synonym">Arum esculentum</name>
    <dbReference type="NCBI Taxonomy" id="4460"/>
    <lineage>
        <taxon>Eukaryota</taxon>
        <taxon>Viridiplantae</taxon>
        <taxon>Streptophyta</taxon>
        <taxon>Embryophyta</taxon>
        <taxon>Tracheophyta</taxon>
        <taxon>Spermatophyta</taxon>
        <taxon>Magnoliopsida</taxon>
        <taxon>Liliopsida</taxon>
        <taxon>Araceae</taxon>
        <taxon>Aroideae</taxon>
        <taxon>Colocasieae</taxon>
        <taxon>Colocasia</taxon>
    </lineage>
</organism>
<dbReference type="SUPFAM" id="SSF50129">
    <property type="entry name" value="GroES-like"/>
    <property type="match status" value="1"/>
</dbReference>
<dbReference type="InterPro" id="IPR011032">
    <property type="entry name" value="GroES-like_sf"/>
</dbReference>
<dbReference type="SUPFAM" id="SSF51735">
    <property type="entry name" value="NAD(P)-binding Rossmann-fold domains"/>
    <property type="match status" value="1"/>
</dbReference>
<dbReference type="Proteomes" id="UP000652761">
    <property type="component" value="Unassembled WGS sequence"/>
</dbReference>
<evidence type="ECO:0000256" key="8">
    <source>
        <dbReference type="RuleBase" id="RU361277"/>
    </source>
</evidence>
<dbReference type="InterPro" id="IPR013154">
    <property type="entry name" value="ADH-like_N"/>
</dbReference>
<dbReference type="InterPro" id="IPR036291">
    <property type="entry name" value="NAD(P)-bd_dom_sf"/>
</dbReference>
<dbReference type="FunFam" id="3.40.50.720:FF:000003">
    <property type="entry name" value="S-(hydroxymethyl)glutathione dehydrogenase"/>
    <property type="match status" value="1"/>
</dbReference>
<proteinExistence type="inferred from homology"/>
<dbReference type="GO" id="GO:0004022">
    <property type="term" value="F:alcohol dehydrogenase (NAD+) activity"/>
    <property type="evidence" value="ECO:0007669"/>
    <property type="project" value="UniProtKB-EC"/>
</dbReference>